<feature type="coiled-coil region" evidence="1">
    <location>
        <begin position="127"/>
        <end position="154"/>
    </location>
</feature>
<name>A0A9W8WYQ5_9PLEO</name>
<sequence>MFKGPYDPIFGPAEPRQPRYHRRSYKTYTSSYSDEITPYSSFEDVRNLALTLPTGPRVTETRLAYRPQLTDLPSRVDALSRRGAMLSTYLAHLASVMEPLTNKKIDDVGERELRDIIKEGRGLGDAMSEFEEQYEEVRELMTDLMREKRDVLRRLDGDERGWTGGKARKDDF</sequence>
<reference evidence="2" key="1">
    <citation type="submission" date="2022-10" db="EMBL/GenBank/DDBJ databases">
        <title>Tapping the CABI collections for fungal endophytes: first genome assemblies for Collariella, Neodidymelliopsis, Ascochyta clinopodiicola, Didymella pomorum, Didymosphaeria variabile, Neocosmospora piperis and Neocucurbitaria cava.</title>
        <authorList>
            <person name="Hill R."/>
        </authorList>
    </citation>
    <scope>NUCLEOTIDE SEQUENCE</scope>
    <source>
        <strain evidence="2">IMI 360193</strain>
    </source>
</reference>
<dbReference type="AlphaFoldDB" id="A0A9W8WYQ5"/>
<dbReference type="OrthoDB" id="3684150at2759"/>
<organism evidence="2 3">
    <name type="scientific">Didymella glomerata</name>
    <dbReference type="NCBI Taxonomy" id="749621"/>
    <lineage>
        <taxon>Eukaryota</taxon>
        <taxon>Fungi</taxon>
        <taxon>Dikarya</taxon>
        <taxon>Ascomycota</taxon>
        <taxon>Pezizomycotina</taxon>
        <taxon>Dothideomycetes</taxon>
        <taxon>Pleosporomycetidae</taxon>
        <taxon>Pleosporales</taxon>
        <taxon>Pleosporineae</taxon>
        <taxon>Didymellaceae</taxon>
        <taxon>Didymella</taxon>
    </lineage>
</organism>
<dbReference type="EMBL" id="JAPEUV010000051">
    <property type="protein sequence ID" value="KAJ4336225.1"/>
    <property type="molecule type" value="Genomic_DNA"/>
</dbReference>
<accession>A0A9W8WYQ5</accession>
<evidence type="ECO:0000313" key="3">
    <source>
        <dbReference type="Proteomes" id="UP001140562"/>
    </source>
</evidence>
<keyword evidence="1" id="KW-0175">Coiled coil</keyword>
<keyword evidence="3" id="KW-1185">Reference proteome</keyword>
<gene>
    <name evidence="2" type="ORF">N0V87_005517</name>
</gene>
<evidence type="ECO:0000256" key="1">
    <source>
        <dbReference type="SAM" id="Coils"/>
    </source>
</evidence>
<evidence type="ECO:0000313" key="2">
    <source>
        <dbReference type="EMBL" id="KAJ4336225.1"/>
    </source>
</evidence>
<protein>
    <submittedName>
        <fullName evidence="2">Uncharacterized protein</fullName>
    </submittedName>
</protein>
<comment type="caution">
    <text evidence="2">The sequence shown here is derived from an EMBL/GenBank/DDBJ whole genome shotgun (WGS) entry which is preliminary data.</text>
</comment>
<dbReference type="Proteomes" id="UP001140562">
    <property type="component" value="Unassembled WGS sequence"/>
</dbReference>
<proteinExistence type="predicted"/>